<reference evidence="1 2" key="1">
    <citation type="journal article" date="2023" name="Proc. Natl. Acad. Sci. U.S.A.">
        <title>A global phylogenomic analysis of the shiitake genus Lentinula.</title>
        <authorList>
            <person name="Sierra-Patev S."/>
            <person name="Min B."/>
            <person name="Naranjo-Ortiz M."/>
            <person name="Looney B."/>
            <person name="Konkel Z."/>
            <person name="Slot J.C."/>
            <person name="Sakamoto Y."/>
            <person name="Steenwyk J.L."/>
            <person name="Rokas A."/>
            <person name="Carro J."/>
            <person name="Camarero S."/>
            <person name="Ferreira P."/>
            <person name="Molpeceres G."/>
            <person name="Ruiz-Duenas F.J."/>
            <person name="Serrano A."/>
            <person name="Henrissat B."/>
            <person name="Drula E."/>
            <person name="Hughes K.W."/>
            <person name="Mata J.L."/>
            <person name="Ishikawa N.K."/>
            <person name="Vargas-Isla R."/>
            <person name="Ushijima S."/>
            <person name="Smith C.A."/>
            <person name="Donoghue J."/>
            <person name="Ahrendt S."/>
            <person name="Andreopoulos W."/>
            <person name="He G."/>
            <person name="LaButti K."/>
            <person name="Lipzen A."/>
            <person name="Ng V."/>
            <person name="Riley R."/>
            <person name="Sandor L."/>
            <person name="Barry K."/>
            <person name="Martinez A.T."/>
            <person name="Xiao Y."/>
            <person name="Gibbons J.G."/>
            <person name="Terashima K."/>
            <person name="Grigoriev I.V."/>
            <person name="Hibbett D."/>
        </authorList>
    </citation>
    <scope>NUCLEOTIDE SEQUENCE [LARGE SCALE GENOMIC DNA]</scope>
    <source>
        <strain evidence="1 2">TFB7810</strain>
    </source>
</reference>
<dbReference type="Proteomes" id="UP001142393">
    <property type="component" value="Unassembled WGS sequence"/>
</dbReference>
<evidence type="ECO:0000313" key="1">
    <source>
        <dbReference type="EMBL" id="KAJ3742471.1"/>
    </source>
</evidence>
<proteinExistence type="predicted"/>
<dbReference type="AlphaFoldDB" id="A0A9W8NX24"/>
<keyword evidence="2" id="KW-1185">Reference proteome</keyword>
<organism evidence="1 2">
    <name type="scientific">Lentinula detonsa</name>
    <dbReference type="NCBI Taxonomy" id="2804962"/>
    <lineage>
        <taxon>Eukaryota</taxon>
        <taxon>Fungi</taxon>
        <taxon>Dikarya</taxon>
        <taxon>Basidiomycota</taxon>
        <taxon>Agaricomycotina</taxon>
        <taxon>Agaricomycetes</taxon>
        <taxon>Agaricomycetidae</taxon>
        <taxon>Agaricales</taxon>
        <taxon>Marasmiineae</taxon>
        <taxon>Omphalotaceae</taxon>
        <taxon>Lentinula</taxon>
    </lineage>
</organism>
<gene>
    <name evidence="1" type="ORF">DFH05DRAFT_1381190</name>
</gene>
<evidence type="ECO:0000313" key="2">
    <source>
        <dbReference type="Proteomes" id="UP001142393"/>
    </source>
</evidence>
<feature type="non-terminal residue" evidence="1">
    <location>
        <position position="121"/>
    </location>
</feature>
<comment type="caution">
    <text evidence="1">The sequence shown here is derived from an EMBL/GenBank/DDBJ whole genome shotgun (WGS) entry which is preliminary data.</text>
</comment>
<accession>A0A9W8NX24</accession>
<dbReference type="EMBL" id="JANVFU010000010">
    <property type="protein sequence ID" value="KAJ3742471.1"/>
    <property type="molecule type" value="Genomic_DNA"/>
</dbReference>
<dbReference type="SUPFAM" id="SSF56219">
    <property type="entry name" value="DNase I-like"/>
    <property type="match status" value="1"/>
</dbReference>
<dbReference type="Gene3D" id="3.60.10.10">
    <property type="entry name" value="Endonuclease/exonuclease/phosphatase"/>
    <property type="match status" value="1"/>
</dbReference>
<evidence type="ECO:0008006" key="3">
    <source>
        <dbReference type="Google" id="ProtNLM"/>
    </source>
</evidence>
<name>A0A9W8NX24_9AGAR</name>
<protein>
    <recommendedName>
        <fullName evidence="3">Endonuclease/exonuclease/phosphatase domain-containing protein</fullName>
    </recommendedName>
</protein>
<dbReference type="InterPro" id="IPR036691">
    <property type="entry name" value="Endo/exonu/phosph_ase_sf"/>
</dbReference>
<sequence length="121" mass="13427">MHKSKTATLDLINEPEGANALSNAYDIICIQEPWTDRVGNARKGSRWHILYPTSRLHLEEGVLLRSVILVNKRISSEMWAQVDAPGTNDITAISLTGAFGILAIFNIYNDGNHSESLPILR</sequence>